<dbReference type="GO" id="GO:0016192">
    <property type="term" value="P:vesicle-mediated transport"/>
    <property type="evidence" value="ECO:0007669"/>
    <property type="project" value="InterPro"/>
</dbReference>
<feature type="transmembrane region" description="Helical" evidence="1">
    <location>
        <begin position="168"/>
        <end position="188"/>
    </location>
</feature>
<accession>G0V1U3</accession>
<sequence>MVVSRGISDALAMQFQWVQVFLLGRRKHYTVGARRRAALFVFMHLCLVIVFFAYFLHDIVSASVAVLIQTTAFVISIMHASAIMDYSDRIINAMELEQQLNPLVVAGLTVRCFTLLHYSLLSWWLMFVVGVLELLYNYWLYRRGLLLVDATTAWRQLEALRTDGKVRVAFQIVLLLIAFTELLYVLIID</sequence>
<dbReference type="Pfam" id="PF03311">
    <property type="entry name" value="Cornichon"/>
    <property type="match status" value="1"/>
</dbReference>
<dbReference type="SMART" id="SM01398">
    <property type="entry name" value="Cornichon"/>
    <property type="match status" value="1"/>
</dbReference>
<feature type="transmembrane region" description="Helical" evidence="1">
    <location>
        <begin position="124"/>
        <end position="141"/>
    </location>
</feature>
<proteinExistence type="predicted"/>
<gene>
    <name evidence="2" type="ORF">TCIL3000_11_10910</name>
</gene>
<evidence type="ECO:0000313" key="2">
    <source>
        <dbReference type="EMBL" id="CCC95614.1"/>
    </source>
</evidence>
<feature type="transmembrane region" description="Helical" evidence="1">
    <location>
        <begin position="37"/>
        <end position="56"/>
    </location>
</feature>
<keyword evidence="1" id="KW-1133">Transmembrane helix</keyword>
<reference evidence="2" key="1">
    <citation type="journal article" date="2012" name="Proc. Natl. Acad. Sci. U.S.A.">
        <title>Antigenic diversity is generated by distinct evolutionary mechanisms in African trypanosome species.</title>
        <authorList>
            <person name="Jackson A.P."/>
            <person name="Berry A."/>
            <person name="Aslett M."/>
            <person name="Allison H.C."/>
            <person name="Burton P."/>
            <person name="Vavrova-Anderson J."/>
            <person name="Brown R."/>
            <person name="Browne H."/>
            <person name="Corton N."/>
            <person name="Hauser H."/>
            <person name="Gamble J."/>
            <person name="Gilderthorp R."/>
            <person name="Marcello L."/>
            <person name="McQuillan J."/>
            <person name="Otto T.D."/>
            <person name="Quail M.A."/>
            <person name="Sanders M.J."/>
            <person name="van Tonder A."/>
            <person name="Ginger M.L."/>
            <person name="Field M.C."/>
            <person name="Barry J.D."/>
            <person name="Hertz-Fowler C."/>
            <person name="Berriman M."/>
        </authorList>
    </citation>
    <scope>NUCLEOTIDE SEQUENCE</scope>
    <source>
        <strain evidence="2">IL3000</strain>
    </source>
</reference>
<dbReference type="EMBL" id="HE575324">
    <property type="protein sequence ID" value="CCC95614.1"/>
    <property type="molecule type" value="Genomic_DNA"/>
</dbReference>
<protein>
    <submittedName>
        <fullName evidence="2">Uncharacterized protein TCIL3000_11_10910</fullName>
    </submittedName>
</protein>
<organism evidence="2">
    <name type="scientific">Trypanosoma congolense (strain IL3000)</name>
    <dbReference type="NCBI Taxonomy" id="1068625"/>
    <lineage>
        <taxon>Eukaryota</taxon>
        <taxon>Discoba</taxon>
        <taxon>Euglenozoa</taxon>
        <taxon>Kinetoplastea</taxon>
        <taxon>Metakinetoplastina</taxon>
        <taxon>Trypanosomatida</taxon>
        <taxon>Trypanosomatidae</taxon>
        <taxon>Trypanosoma</taxon>
        <taxon>Nannomonas</taxon>
    </lineage>
</organism>
<feature type="transmembrane region" description="Helical" evidence="1">
    <location>
        <begin position="62"/>
        <end position="80"/>
    </location>
</feature>
<keyword evidence="1" id="KW-0472">Membrane</keyword>
<evidence type="ECO:0000256" key="1">
    <source>
        <dbReference type="SAM" id="Phobius"/>
    </source>
</evidence>
<keyword evidence="1" id="KW-0812">Transmembrane</keyword>
<dbReference type="InterPro" id="IPR003377">
    <property type="entry name" value="Cornichon"/>
</dbReference>
<dbReference type="VEuPathDB" id="TriTrypDB:TcIL3000.11.10910"/>
<dbReference type="AlphaFoldDB" id="G0V1U3"/>
<name>G0V1U3_TRYCI</name>